<gene>
    <name evidence="4" type="ORF">Air01nite_41230</name>
</gene>
<dbReference type="Pfam" id="PF13581">
    <property type="entry name" value="HATPase_c_2"/>
    <property type="match status" value="1"/>
</dbReference>
<evidence type="ECO:0000256" key="2">
    <source>
        <dbReference type="SAM" id="MobiDB-lite"/>
    </source>
</evidence>
<dbReference type="EMBL" id="BONC01000028">
    <property type="protein sequence ID" value="GIF58028.1"/>
    <property type="molecule type" value="Genomic_DNA"/>
</dbReference>
<dbReference type="Proteomes" id="UP000624325">
    <property type="component" value="Unassembled WGS sequence"/>
</dbReference>
<reference evidence="4 5" key="1">
    <citation type="submission" date="2021-01" db="EMBL/GenBank/DDBJ databases">
        <title>Whole genome shotgun sequence of Asanoa iriomotensis NBRC 100142.</title>
        <authorList>
            <person name="Komaki H."/>
            <person name="Tamura T."/>
        </authorList>
    </citation>
    <scope>NUCLEOTIDE SEQUENCE [LARGE SCALE GENOMIC DNA]</scope>
    <source>
        <strain evidence="4 5">NBRC 100142</strain>
    </source>
</reference>
<dbReference type="InterPro" id="IPR050267">
    <property type="entry name" value="Anti-sigma-factor_SerPK"/>
</dbReference>
<feature type="domain" description="Histidine kinase/HSP90-like ATPase" evidence="3">
    <location>
        <begin position="31"/>
        <end position="134"/>
    </location>
</feature>
<dbReference type="InterPro" id="IPR003594">
    <property type="entry name" value="HATPase_dom"/>
</dbReference>
<keyword evidence="1" id="KW-0808">Transferase</keyword>
<comment type="caution">
    <text evidence="4">The sequence shown here is derived from an EMBL/GenBank/DDBJ whole genome shotgun (WGS) entry which is preliminary data.</text>
</comment>
<evidence type="ECO:0000313" key="5">
    <source>
        <dbReference type="Proteomes" id="UP000624325"/>
    </source>
</evidence>
<dbReference type="SUPFAM" id="SSF55874">
    <property type="entry name" value="ATPase domain of HSP90 chaperone/DNA topoisomerase II/histidine kinase"/>
    <property type="match status" value="1"/>
</dbReference>
<dbReference type="InterPro" id="IPR036890">
    <property type="entry name" value="HATPase_C_sf"/>
</dbReference>
<sequence>MRNTSKESASTGSLAPQMTSYLSASTVGGPLRERVTAYLKSGGFEGERAEDFVAAVNEIAVNAVRHGGGTGHLEMTIDTGVVTCRIEDRGGLTSPPRIHLPEPGIPGGRGLWIASQLADSLRLAADGRGLSVTISSDLGPEPRIDSDDVLQAADGSAEQRTAR</sequence>
<evidence type="ECO:0000259" key="3">
    <source>
        <dbReference type="Pfam" id="PF13581"/>
    </source>
</evidence>
<keyword evidence="5" id="KW-1185">Reference proteome</keyword>
<keyword evidence="1" id="KW-0723">Serine/threonine-protein kinase</keyword>
<accession>A0ABQ4C5H0</accession>
<proteinExistence type="predicted"/>
<feature type="region of interest" description="Disordered" evidence="2">
    <location>
        <begin position="134"/>
        <end position="163"/>
    </location>
</feature>
<dbReference type="CDD" id="cd16936">
    <property type="entry name" value="HATPase_RsbW-like"/>
    <property type="match status" value="1"/>
</dbReference>
<organism evidence="4 5">
    <name type="scientific">Asanoa iriomotensis</name>
    <dbReference type="NCBI Taxonomy" id="234613"/>
    <lineage>
        <taxon>Bacteria</taxon>
        <taxon>Bacillati</taxon>
        <taxon>Actinomycetota</taxon>
        <taxon>Actinomycetes</taxon>
        <taxon>Micromonosporales</taxon>
        <taxon>Micromonosporaceae</taxon>
        <taxon>Asanoa</taxon>
    </lineage>
</organism>
<keyword evidence="1" id="KW-0418">Kinase</keyword>
<evidence type="ECO:0000256" key="1">
    <source>
        <dbReference type="ARBA" id="ARBA00022527"/>
    </source>
</evidence>
<dbReference type="PANTHER" id="PTHR35526:SF3">
    <property type="entry name" value="ANTI-SIGMA-F FACTOR RSBW"/>
    <property type="match status" value="1"/>
</dbReference>
<name>A0ABQ4C5H0_9ACTN</name>
<protein>
    <recommendedName>
        <fullName evidence="3">Histidine kinase/HSP90-like ATPase domain-containing protein</fullName>
    </recommendedName>
</protein>
<dbReference type="PANTHER" id="PTHR35526">
    <property type="entry name" value="ANTI-SIGMA-F FACTOR RSBW-RELATED"/>
    <property type="match status" value="1"/>
</dbReference>
<dbReference type="Gene3D" id="3.30.565.10">
    <property type="entry name" value="Histidine kinase-like ATPase, C-terminal domain"/>
    <property type="match status" value="1"/>
</dbReference>
<evidence type="ECO:0000313" key="4">
    <source>
        <dbReference type="EMBL" id="GIF58028.1"/>
    </source>
</evidence>